<reference evidence="3 4" key="1">
    <citation type="submission" date="2016-04" db="EMBL/GenBank/DDBJ databases">
        <title>Evolutionary innovation and constraint leading to complex multicellularity in the Ascomycota.</title>
        <authorList>
            <person name="Cisse O."/>
            <person name="Nguyen A."/>
            <person name="Hewitt D.A."/>
            <person name="Jedd G."/>
            <person name="Stajich J.E."/>
        </authorList>
    </citation>
    <scope>NUCLEOTIDE SEQUENCE [LARGE SCALE GENOMIC DNA]</scope>
    <source>
        <strain evidence="3 4">DAH-3</strain>
    </source>
</reference>
<dbReference type="Gene3D" id="2.60.40.150">
    <property type="entry name" value="C2 domain"/>
    <property type="match status" value="1"/>
</dbReference>
<sequence length="417" mass="47641">MLALKKLGTLIIVVMKGKNLPNRQKIGKQDPYCILRIAAEAKRTPTDKRGGQSPKWDHELRFEIMDTQDHKSVKISVFNEDSKEPDLIGHTVIDLSSILKKGESDEWFQLKCKDRYAGEIYLEMTFYSAAKPPMPAKEAVHKQIKPKHRPLPNCPEGAIVPPVPLGPRDAGYIPHPPRRASNGMYQNSGQRTSSQPIRLSASFDARQFQHVERRQSGDLNINYIDDFDSAYPPRHPETTFPYEVYDYPAEQYIPEPIYENEQAHDFTEYPWSPEHEDPPEHYQQPFSMVRSNPDLPVSYSAPSLSPHRRNTQSRSHESLSLHPSPTQSLSMKSLTQNLPPIPSKYPPLRRPTKRNSLPFSPASYDLPEETTIRRTIMRSSKDSLPHAPEPLQRPLPLPPKIPEGYTDAEWYAVQGND</sequence>
<dbReference type="STRING" id="1198029.A0A1U7LSN4"/>
<organism evidence="3 4">
    <name type="scientific">Neolecta irregularis (strain DAH-3)</name>
    <dbReference type="NCBI Taxonomy" id="1198029"/>
    <lineage>
        <taxon>Eukaryota</taxon>
        <taxon>Fungi</taxon>
        <taxon>Dikarya</taxon>
        <taxon>Ascomycota</taxon>
        <taxon>Taphrinomycotina</taxon>
        <taxon>Neolectales</taxon>
        <taxon>Neolectaceae</taxon>
        <taxon>Neolecta</taxon>
    </lineage>
</organism>
<evidence type="ECO:0000259" key="2">
    <source>
        <dbReference type="PROSITE" id="PS50004"/>
    </source>
</evidence>
<dbReference type="InterPro" id="IPR000008">
    <property type="entry name" value="C2_dom"/>
</dbReference>
<feature type="region of interest" description="Disordered" evidence="1">
    <location>
        <begin position="268"/>
        <end position="404"/>
    </location>
</feature>
<name>A0A1U7LSN4_NEOID</name>
<accession>A0A1U7LSN4</accession>
<dbReference type="PANTHER" id="PTHR47052:SF3">
    <property type="entry name" value="INGRESSION PROTEIN 1"/>
    <property type="match status" value="1"/>
</dbReference>
<feature type="compositionally biased region" description="Pro residues" evidence="1">
    <location>
        <begin position="339"/>
        <end position="349"/>
    </location>
</feature>
<dbReference type="PROSITE" id="PS50004">
    <property type="entry name" value="C2"/>
    <property type="match status" value="1"/>
</dbReference>
<comment type="caution">
    <text evidence="3">The sequence shown here is derived from an EMBL/GenBank/DDBJ whole genome shotgun (WGS) entry which is preliminary data.</text>
</comment>
<dbReference type="Proteomes" id="UP000186594">
    <property type="component" value="Unassembled WGS sequence"/>
</dbReference>
<feature type="domain" description="C2" evidence="2">
    <location>
        <begin position="1"/>
        <end position="108"/>
    </location>
</feature>
<feature type="compositionally biased region" description="Pro residues" evidence="1">
    <location>
        <begin position="387"/>
        <end position="401"/>
    </location>
</feature>
<evidence type="ECO:0000313" key="3">
    <source>
        <dbReference type="EMBL" id="OLL25593.1"/>
    </source>
</evidence>
<evidence type="ECO:0000313" key="4">
    <source>
        <dbReference type="Proteomes" id="UP000186594"/>
    </source>
</evidence>
<feature type="compositionally biased region" description="Polar residues" evidence="1">
    <location>
        <begin position="321"/>
        <end position="338"/>
    </location>
</feature>
<protein>
    <submittedName>
        <fullName evidence="3">Ingression protein fic1</fullName>
    </submittedName>
</protein>
<feature type="compositionally biased region" description="Basic and acidic residues" evidence="1">
    <location>
        <begin position="268"/>
        <end position="280"/>
    </location>
</feature>
<proteinExistence type="predicted"/>
<dbReference type="SMART" id="SM00239">
    <property type="entry name" value="C2"/>
    <property type="match status" value="1"/>
</dbReference>
<evidence type="ECO:0000256" key="1">
    <source>
        <dbReference type="SAM" id="MobiDB-lite"/>
    </source>
</evidence>
<dbReference type="EMBL" id="LXFE01000354">
    <property type="protein sequence ID" value="OLL25593.1"/>
    <property type="molecule type" value="Genomic_DNA"/>
</dbReference>
<dbReference type="InterPro" id="IPR037791">
    <property type="entry name" value="C2_fungal_Inn1"/>
</dbReference>
<dbReference type="CDD" id="cd08681">
    <property type="entry name" value="C2_fungal_Inn1p-like"/>
    <property type="match status" value="1"/>
</dbReference>
<dbReference type="Pfam" id="PF00168">
    <property type="entry name" value="C2"/>
    <property type="match status" value="1"/>
</dbReference>
<dbReference type="SUPFAM" id="SSF49562">
    <property type="entry name" value="C2 domain (Calcium/lipid-binding domain, CaLB)"/>
    <property type="match status" value="1"/>
</dbReference>
<dbReference type="PANTHER" id="PTHR47052">
    <property type="entry name" value="CONSERVED SERINE PROLINE-RICH PROTEIN (AFU_ORTHOLOGUE AFUA_2G01790)"/>
    <property type="match status" value="1"/>
</dbReference>
<dbReference type="InterPro" id="IPR035892">
    <property type="entry name" value="C2_domain_sf"/>
</dbReference>
<gene>
    <name evidence="3" type="ORF">NEOLI_002833</name>
</gene>
<dbReference type="AlphaFoldDB" id="A0A1U7LSN4"/>
<dbReference type="OrthoDB" id="270970at2759"/>
<keyword evidence="4" id="KW-1185">Reference proteome</keyword>
<dbReference type="InterPro" id="IPR052981">
    <property type="entry name" value="Ingression_C2_domain"/>
</dbReference>